<evidence type="ECO:0000256" key="1">
    <source>
        <dbReference type="ARBA" id="ARBA00022801"/>
    </source>
</evidence>
<evidence type="ECO:0000259" key="3">
    <source>
        <dbReference type="SMART" id="SM00355"/>
    </source>
</evidence>
<evidence type="ECO:0000313" key="5">
    <source>
        <dbReference type="Proteomes" id="UP000322873"/>
    </source>
</evidence>
<name>A0A5M9JXK0_MONFR</name>
<dbReference type="InterPro" id="IPR013087">
    <property type="entry name" value="Znf_C2H2_type"/>
</dbReference>
<protein>
    <recommendedName>
        <fullName evidence="3">C2H2-type domain-containing protein</fullName>
    </recommendedName>
</protein>
<dbReference type="Proteomes" id="UP000322873">
    <property type="component" value="Unassembled WGS sequence"/>
</dbReference>
<keyword evidence="1" id="KW-0378">Hydrolase</keyword>
<sequence>MSDVPDILCPFCGYKTESEYQIMLHMETLHAEGESPFVAKDSASVIAMVDPDDIDYADCPVDGCGEMVLFSELDSHIEMHGEEDGDMELNIPISQNSRKGDASDVGKDASFGTKLSHALRNIDDEHDYEVQGNESSTPHVATKAWKDILKMPDISLKSQPKAPVKGPRQLGKAELGPHANEKQMPQWLVKLLQADGQYKTINRINADGQLRRVKYCPNQADAVLHVSKLLREGGFCGYRNIQMLSSYIVRSQFPGHNVFHDKVPSIFDIQENWWNSWHKEVYIGTPDAQAMFCSLGIQCDTVALKTRKERGETPAANLLYQKVEEYFLDGCHSMTIIGYEKQIDGTENLLVFDPMFHDANKVIKLVDSAPVRHRHPGDLLKAYRRGNKYLKRYNEFELLKLVPPPQRKRWSWGISERPWQFASMASRYDSQRETGAFCNMTLPSYDDFIERILAFLQRSIKSASQRTWDMRNINEGKQTSTDLIRASGIRIT</sequence>
<dbReference type="VEuPathDB" id="FungiDB:MFRU_003g00220"/>
<dbReference type="GO" id="GO:0016787">
    <property type="term" value="F:hydrolase activity"/>
    <property type="evidence" value="ECO:0007669"/>
    <property type="project" value="UniProtKB-KW"/>
</dbReference>
<organism evidence="4 5">
    <name type="scientific">Monilinia fructicola</name>
    <name type="common">Brown rot fungus</name>
    <name type="synonym">Ciboria fructicola</name>
    <dbReference type="NCBI Taxonomy" id="38448"/>
    <lineage>
        <taxon>Eukaryota</taxon>
        <taxon>Fungi</taxon>
        <taxon>Dikarya</taxon>
        <taxon>Ascomycota</taxon>
        <taxon>Pezizomycotina</taxon>
        <taxon>Leotiomycetes</taxon>
        <taxon>Helotiales</taxon>
        <taxon>Sclerotiniaceae</taxon>
        <taxon>Monilinia</taxon>
    </lineage>
</organism>
<evidence type="ECO:0000256" key="2">
    <source>
        <dbReference type="SAM" id="MobiDB-lite"/>
    </source>
</evidence>
<keyword evidence="5" id="KW-1185">Reference proteome</keyword>
<dbReference type="SMART" id="SM00355">
    <property type="entry name" value="ZnF_C2H2"/>
    <property type="match status" value="2"/>
</dbReference>
<gene>
    <name evidence="4" type="ORF">EYC84_003453</name>
</gene>
<dbReference type="EMBL" id="VICG01000004">
    <property type="protein sequence ID" value="KAA8572889.1"/>
    <property type="molecule type" value="Genomic_DNA"/>
</dbReference>
<dbReference type="InterPro" id="IPR012462">
    <property type="entry name" value="UFSP1/2_DUB_cat"/>
</dbReference>
<dbReference type="Pfam" id="PF07910">
    <property type="entry name" value="Peptidase_C78"/>
    <property type="match status" value="1"/>
</dbReference>
<feature type="domain" description="C2H2-type" evidence="3">
    <location>
        <begin position="7"/>
        <end position="30"/>
    </location>
</feature>
<dbReference type="Gene3D" id="3.90.70.130">
    <property type="match status" value="1"/>
</dbReference>
<comment type="caution">
    <text evidence="4">The sequence shown here is derived from an EMBL/GenBank/DDBJ whole genome shotgun (WGS) entry which is preliminary data.</text>
</comment>
<reference evidence="4 5" key="1">
    <citation type="submission" date="2019-06" db="EMBL/GenBank/DDBJ databases">
        <title>Genome Sequence of the Brown Rot Fungal Pathogen Monilinia fructicola.</title>
        <authorList>
            <person name="De Miccolis Angelini R.M."/>
            <person name="Landi L."/>
            <person name="Abate D."/>
            <person name="Pollastro S."/>
            <person name="Romanazzi G."/>
            <person name="Faretra F."/>
        </authorList>
    </citation>
    <scope>NUCLEOTIDE SEQUENCE [LARGE SCALE GENOMIC DNA]</scope>
    <source>
        <strain evidence="4 5">Mfrc123</strain>
    </source>
</reference>
<dbReference type="AlphaFoldDB" id="A0A5M9JXK0"/>
<feature type="domain" description="C2H2-type" evidence="3">
    <location>
        <begin position="57"/>
        <end position="80"/>
    </location>
</feature>
<proteinExistence type="predicted"/>
<accession>A0A5M9JXK0</accession>
<feature type="region of interest" description="Disordered" evidence="2">
    <location>
        <begin position="157"/>
        <end position="179"/>
    </location>
</feature>
<evidence type="ECO:0000313" key="4">
    <source>
        <dbReference type="EMBL" id="KAA8572889.1"/>
    </source>
</evidence>